<gene>
    <name evidence="2" type="ORF">Syun_021134</name>
</gene>
<reference evidence="2 3" key="1">
    <citation type="submission" date="2024-01" db="EMBL/GenBank/DDBJ databases">
        <title>Genome assemblies of Stephania.</title>
        <authorList>
            <person name="Yang L."/>
        </authorList>
    </citation>
    <scope>NUCLEOTIDE SEQUENCE [LARGE SCALE GENOMIC DNA]</scope>
    <source>
        <strain evidence="2">YNDBR</strain>
        <tissue evidence="2">Leaf</tissue>
    </source>
</reference>
<keyword evidence="1" id="KW-0472">Membrane</keyword>
<dbReference type="EMBL" id="JBBNAF010000009">
    <property type="protein sequence ID" value="KAK9114337.1"/>
    <property type="molecule type" value="Genomic_DNA"/>
</dbReference>
<sequence length="51" mass="5959">MCSNVLDLIHTNLWDLHQLLFVMDSITTFLSFMIVQDSHGFIRCFRSLSIV</sequence>
<proteinExistence type="predicted"/>
<name>A0AAP0NNV8_9MAGN</name>
<feature type="transmembrane region" description="Helical" evidence="1">
    <location>
        <begin position="16"/>
        <end position="35"/>
    </location>
</feature>
<dbReference type="AlphaFoldDB" id="A0AAP0NNV8"/>
<evidence type="ECO:0000313" key="2">
    <source>
        <dbReference type="EMBL" id="KAK9114337.1"/>
    </source>
</evidence>
<organism evidence="2 3">
    <name type="scientific">Stephania yunnanensis</name>
    <dbReference type="NCBI Taxonomy" id="152371"/>
    <lineage>
        <taxon>Eukaryota</taxon>
        <taxon>Viridiplantae</taxon>
        <taxon>Streptophyta</taxon>
        <taxon>Embryophyta</taxon>
        <taxon>Tracheophyta</taxon>
        <taxon>Spermatophyta</taxon>
        <taxon>Magnoliopsida</taxon>
        <taxon>Ranunculales</taxon>
        <taxon>Menispermaceae</taxon>
        <taxon>Menispermoideae</taxon>
        <taxon>Cissampelideae</taxon>
        <taxon>Stephania</taxon>
    </lineage>
</organism>
<evidence type="ECO:0000256" key="1">
    <source>
        <dbReference type="SAM" id="Phobius"/>
    </source>
</evidence>
<keyword evidence="1" id="KW-1133">Transmembrane helix</keyword>
<accession>A0AAP0NNV8</accession>
<protein>
    <submittedName>
        <fullName evidence="2">Uncharacterized protein</fullName>
    </submittedName>
</protein>
<comment type="caution">
    <text evidence="2">The sequence shown here is derived from an EMBL/GenBank/DDBJ whole genome shotgun (WGS) entry which is preliminary data.</text>
</comment>
<keyword evidence="1" id="KW-0812">Transmembrane</keyword>
<dbReference type="Proteomes" id="UP001420932">
    <property type="component" value="Unassembled WGS sequence"/>
</dbReference>
<evidence type="ECO:0000313" key="3">
    <source>
        <dbReference type="Proteomes" id="UP001420932"/>
    </source>
</evidence>
<keyword evidence="3" id="KW-1185">Reference proteome</keyword>